<evidence type="ECO:0000313" key="2">
    <source>
        <dbReference type="EMBL" id="KAL3522375.1"/>
    </source>
</evidence>
<dbReference type="InterPro" id="IPR026960">
    <property type="entry name" value="RVT-Znf"/>
</dbReference>
<dbReference type="AlphaFoldDB" id="A0ABD2ZVY8"/>
<accession>A0ABD2ZVY8</accession>
<reference evidence="2 3" key="1">
    <citation type="submission" date="2024-11" db="EMBL/GenBank/DDBJ databases">
        <title>A near-complete genome assembly of Cinchona calisaya.</title>
        <authorList>
            <person name="Lian D.C."/>
            <person name="Zhao X.W."/>
            <person name="Wei L."/>
        </authorList>
    </citation>
    <scope>NUCLEOTIDE SEQUENCE [LARGE SCALE GENOMIC DNA]</scope>
    <source>
        <tissue evidence="2">Nenye</tissue>
    </source>
</reference>
<evidence type="ECO:0000259" key="1">
    <source>
        <dbReference type="Pfam" id="PF13966"/>
    </source>
</evidence>
<evidence type="ECO:0000313" key="3">
    <source>
        <dbReference type="Proteomes" id="UP001630127"/>
    </source>
</evidence>
<dbReference type="Proteomes" id="UP001630127">
    <property type="component" value="Unassembled WGS sequence"/>
</dbReference>
<protein>
    <recommendedName>
        <fullName evidence="1">Reverse transcriptase zinc-binding domain-containing protein</fullName>
    </recommendedName>
</protein>
<organism evidence="2 3">
    <name type="scientific">Cinchona calisaya</name>
    <dbReference type="NCBI Taxonomy" id="153742"/>
    <lineage>
        <taxon>Eukaryota</taxon>
        <taxon>Viridiplantae</taxon>
        <taxon>Streptophyta</taxon>
        <taxon>Embryophyta</taxon>
        <taxon>Tracheophyta</taxon>
        <taxon>Spermatophyta</taxon>
        <taxon>Magnoliopsida</taxon>
        <taxon>eudicotyledons</taxon>
        <taxon>Gunneridae</taxon>
        <taxon>Pentapetalae</taxon>
        <taxon>asterids</taxon>
        <taxon>lamiids</taxon>
        <taxon>Gentianales</taxon>
        <taxon>Rubiaceae</taxon>
        <taxon>Cinchonoideae</taxon>
        <taxon>Cinchoneae</taxon>
        <taxon>Cinchona</taxon>
    </lineage>
</organism>
<name>A0ABD2ZVY8_9GENT</name>
<proteinExistence type="predicted"/>
<dbReference type="EMBL" id="JBJUIK010000007">
    <property type="protein sequence ID" value="KAL3522375.1"/>
    <property type="molecule type" value="Genomic_DNA"/>
</dbReference>
<dbReference type="Pfam" id="PF13966">
    <property type="entry name" value="zf-RVT"/>
    <property type="match status" value="1"/>
</dbReference>
<keyword evidence="3" id="KW-1185">Reference proteome</keyword>
<feature type="domain" description="Reverse transcriptase zinc-binding" evidence="1">
    <location>
        <begin position="165"/>
        <end position="232"/>
    </location>
</feature>
<comment type="caution">
    <text evidence="2">The sequence shown here is derived from an EMBL/GenBank/DDBJ whole genome shotgun (WGS) entry which is preliminary data.</text>
</comment>
<sequence length="285" mass="33544">MEEMEEQLEEVFRKFDLSEKEAGGIKMSKITLKSNLKECEISLVGKIIGEKVANYTGIKRFVNHVWGYPKDLKDWCRLEKVSELIKVKKWDLDVLKGNVNQDDIDIIARIPISIGDAKDRWIWRNTLDGNYSVKTGYVLAKEKIDRKYKENRRTADTSCNLERARGWKFLRSLNLKHKVKHFIWKCIHNIFPVKENINRRVQQGDNICCSCGREVESIEHCLFLCEAAEKIWKVAPISWEEIKNLKFSFSRWWEGLIGATDRKNGKEHICLTANILWQIWKKRNS</sequence>
<gene>
    <name evidence="2" type="ORF">ACH5RR_015209</name>
</gene>